<dbReference type="RefSeq" id="XP_011684073.1">
    <property type="nucleotide sequence ID" value="XM_011685771.2"/>
</dbReference>
<sequence>MKIIVAILFALSIVSVTGRSGRVRPDPTEFSLLDALQYACTDILPGLDHLNYFSDHFSDLKIGLQPICTVFQEAGGPSEFDATAFCIFVGDYLQLGGLDLLHYHGIGSESKLERLAFFFNRIFSNTTRNLYGIDLSNLTTICPNAHRLFQPPLQKLLEESTKEYYTELLTALIPEIKFICQDWKRYFASLGVPDDSPYQQLVGSLVDIVPELMGLRSYESLCKQLKPWLSLDYASRRSISSTFVNLMNEKL</sequence>
<dbReference type="Proteomes" id="UP000007110">
    <property type="component" value="Unassembled WGS sequence"/>
</dbReference>
<keyword evidence="3" id="KW-1185">Reference proteome</keyword>
<reference evidence="3" key="1">
    <citation type="submission" date="2015-02" db="EMBL/GenBank/DDBJ databases">
        <title>Genome sequencing for Strongylocentrotus purpuratus.</title>
        <authorList>
            <person name="Murali S."/>
            <person name="Liu Y."/>
            <person name="Vee V."/>
            <person name="English A."/>
            <person name="Wang M."/>
            <person name="Skinner E."/>
            <person name="Han Y."/>
            <person name="Muzny D.M."/>
            <person name="Worley K.C."/>
            <person name="Gibbs R.A."/>
        </authorList>
    </citation>
    <scope>NUCLEOTIDE SEQUENCE</scope>
</reference>
<dbReference type="EnsemblMetazoa" id="XM_011685771">
    <property type="protein sequence ID" value="XP_011684073"/>
    <property type="gene ID" value="LOC105447556"/>
</dbReference>
<dbReference type="OMA" id="FDATAFC"/>
<keyword evidence="1" id="KW-0732">Signal</keyword>
<proteinExistence type="predicted"/>
<dbReference type="InParanoid" id="A0A7M7HQM9"/>
<reference evidence="2" key="2">
    <citation type="submission" date="2021-01" db="UniProtKB">
        <authorList>
            <consortium name="EnsemblMetazoa"/>
        </authorList>
    </citation>
    <scope>IDENTIFICATION</scope>
</reference>
<dbReference type="OrthoDB" id="10159898at2759"/>
<protein>
    <recommendedName>
        <fullName evidence="4">Secreted protein</fullName>
    </recommendedName>
</protein>
<name>A0A7M7HQM9_STRPU</name>
<dbReference type="GeneID" id="105447556"/>
<organism evidence="2 3">
    <name type="scientific">Strongylocentrotus purpuratus</name>
    <name type="common">Purple sea urchin</name>
    <dbReference type="NCBI Taxonomy" id="7668"/>
    <lineage>
        <taxon>Eukaryota</taxon>
        <taxon>Metazoa</taxon>
        <taxon>Echinodermata</taxon>
        <taxon>Eleutherozoa</taxon>
        <taxon>Echinozoa</taxon>
        <taxon>Echinoidea</taxon>
        <taxon>Euechinoidea</taxon>
        <taxon>Echinacea</taxon>
        <taxon>Camarodonta</taxon>
        <taxon>Echinidea</taxon>
        <taxon>Strongylocentrotidae</taxon>
        <taxon>Strongylocentrotus</taxon>
    </lineage>
</organism>
<feature type="chain" id="PRO_5029698015" description="Secreted protein" evidence="1">
    <location>
        <begin position="19"/>
        <end position="251"/>
    </location>
</feature>
<dbReference type="AlphaFoldDB" id="A0A7M7HQM9"/>
<evidence type="ECO:0008006" key="4">
    <source>
        <dbReference type="Google" id="ProtNLM"/>
    </source>
</evidence>
<dbReference type="KEGG" id="spu:105447556"/>
<evidence type="ECO:0000256" key="1">
    <source>
        <dbReference type="SAM" id="SignalP"/>
    </source>
</evidence>
<evidence type="ECO:0000313" key="2">
    <source>
        <dbReference type="EnsemblMetazoa" id="XP_011684073"/>
    </source>
</evidence>
<evidence type="ECO:0000313" key="3">
    <source>
        <dbReference type="Proteomes" id="UP000007110"/>
    </source>
</evidence>
<accession>A0A7M7HQM9</accession>
<feature type="signal peptide" evidence="1">
    <location>
        <begin position="1"/>
        <end position="18"/>
    </location>
</feature>